<protein>
    <submittedName>
        <fullName evidence="1">Uncharacterized protein</fullName>
    </submittedName>
</protein>
<evidence type="ECO:0000313" key="1">
    <source>
        <dbReference type="EMBL" id="SJL17925.1"/>
    </source>
</evidence>
<dbReference type="AlphaFoldDB" id="A0A284SAD6"/>
<dbReference type="EMBL" id="FUEG01000050">
    <property type="protein sequence ID" value="SJL17925.1"/>
    <property type="molecule type" value="Genomic_DNA"/>
</dbReference>
<gene>
    <name evidence="1" type="ORF">ARMOST_21495</name>
</gene>
<dbReference type="OrthoDB" id="3083720at2759"/>
<name>A0A284SAD6_ARMOS</name>
<dbReference type="Proteomes" id="UP000219338">
    <property type="component" value="Unassembled WGS sequence"/>
</dbReference>
<reference evidence="2" key="1">
    <citation type="journal article" date="2017" name="Nat. Ecol. Evol.">
        <title>Genome expansion and lineage-specific genetic innovations in the forest pathogenic fungi Armillaria.</title>
        <authorList>
            <person name="Sipos G."/>
            <person name="Prasanna A.N."/>
            <person name="Walter M.C."/>
            <person name="O'Connor E."/>
            <person name="Balint B."/>
            <person name="Krizsan K."/>
            <person name="Kiss B."/>
            <person name="Hess J."/>
            <person name="Varga T."/>
            <person name="Slot J."/>
            <person name="Riley R."/>
            <person name="Boka B."/>
            <person name="Rigling D."/>
            <person name="Barry K."/>
            <person name="Lee J."/>
            <person name="Mihaltcheva S."/>
            <person name="LaButti K."/>
            <person name="Lipzen A."/>
            <person name="Waldron R."/>
            <person name="Moloney N.M."/>
            <person name="Sperisen C."/>
            <person name="Kredics L."/>
            <person name="Vagvoelgyi C."/>
            <person name="Patrignani A."/>
            <person name="Fitzpatrick D."/>
            <person name="Nagy I."/>
            <person name="Doyle S."/>
            <person name="Anderson J.B."/>
            <person name="Grigoriev I.V."/>
            <person name="Gueldener U."/>
            <person name="Muensterkoetter M."/>
            <person name="Nagy L.G."/>
        </authorList>
    </citation>
    <scope>NUCLEOTIDE SEQUENCE [LARGE SCALE GENOMIC DNA]</scope>
    <source>
        <strain evidence="2">C18/9</strain>
    </source>
</reference>
<proteinExistence type="predicted"/>
<keyword evidence="2" id="KW-1185">Reference proteome</keyword>
<evidence type="ECO:0000313" key="2">
    <source>
        <dbReference type="Proteomes" id="UP000219338"/>
    </source>
</evidence>
<accession>A0A284SAD6</accession>
<sequence>MYLLDLLQKLLSYVIQYIDADTLRPLCITEKDVLHHIARYFLWRNATVIFHTEQKSTPSLFSFDSGDLAAIRSLSIIVDRYFDFYLPSFASILASMINNMASLVTLELVRSVVEPQDYVSPDVIRICVSFLRPLTVEHLEVRGIFTANVFLSA</sequence>
<organism evidence="1 2">
    <name type="scientific">Armillaria ostoyae</name>
    <name type="common">Armillaria root rot fungus</name>
    <dbReference type="NCBI Taxonomy" id="47428"/>
    <lineage>
        <taxon>Eukaryota</taxon>
        <taxon>Fungi</taxon>
        <taxon>Dikarya</taxon>
        <taxon>Basidiomycota</taxon>
        <taxon>Agaricomycotina</taxon>
        <taxon>Agaricomycetes</taxon>
        <taxon>Agaricomycetidae</taxon>
        <taxon>Agaricales</taxon>
        <taxon>Marasmiineae</taxon>
        <taxon>Physalacriaceae</taxon>
        <taxon>Armillaria</taxon>
    </lineage>
</organism>